<accession>A0ABZ2M4I9</accession>
<sequence>MSGSRRAKPPSTPKKRSGPSVYIFGAGKVGVALADVIRKIGGKVVLRAAREGLPKRPIEAELLVFAVRDRELPTFATRFAEAGLVSRKTACVHVSGAATAESLAPLRAVSAGVAQMHPMISFASLRRWPSLDGGHVHVQGDPKAVSRARSLARALGMTPRTFPDLDTIGYHAAAGLVANGAAALAAIGVHVLATAGVPPEVAPKMLGPLLHSVADNIKALGFPDALTGPVRRGEPQSVARHLELLRARVPDAVPLFIAAGFAQLPLAKALGEAPASSFDAIRSILHDAATPTASSTTLSPGSSLAPTPSNEQMPRE</sequence>
<dbReference type="InterPro" id="IPR036291">
    <property type="entry name" value="NAD(P)-bd_dom_sf"/>
</dbReference>
<feature type="compositionally biased region" description="Low complexity" evidence="1">
    <location>
        <begin position="291"/>
        <end position="309"/>
    </location>
</feature>
<evidence type="ECO:0000313" key="4">
    <source>
        <dbReference type="EMBL" id="WXB16362.1"/>
    </source>
</evidence>
<feature type="domain" description="DUF2520" evidence="3">
    <location>
        <begin position="137"/>
        <end position="249"/>
    </location>
</feature>
<dbReference type="Proteomes" id="UP001370348">
    <property type="component" value="Chromosome"/>
</dbReference>
<protein>
    <submittedName>
        <fullName evidence="4">DUF2520 domain-containing protein</fullName>
    </submittedName>
</protein>
<organism evidence="4 5">
    <name type="scientific">Pendulispora albinea</name>
    <dbReference type="NCBI Taxonomy" id="2741071"/>
    <lineage>
        <taxon>Bacteria</taxon>
        <taxon>Pseudomonadati</taxon>
        <taxon>Myxococcota</taxon>
        <taxon>Myxococcia</taxon>
        <taxon>Myxococcales</taxon>
        <taxon>Sorangiineae</taxon>
        <taxon>Pendulisporaceae</taxon>
        <taxon>Pendulispora</taxon>
    </lineage>
</organism>
<keyword evidence="5" id="KW-1185">Reference proteome</keyword>
<gene>
    <name evidence="4" type="ORF">LZC94_03580</name>
</gene>
<dbReference type="Pfam" id="PF10728">
    <property type="entry name" value="DUF2520"/>
    <property type="match status" value="1"/>
</dbReference>
<dbReference type="InterPro" id="IPR019665">
    <property type="entry name" value="OxRdtase/DH_put_Rossmann_dom"/>
</dbReference>
<proteinExistence type="predicted"/>
<dbReference type="InterPro" id="IPR018931">
    <property type="entry name" value="DUF2520"/>
</dbReference>
<dbReference type="SUPFAM" id="SSF48179">
    <property type="entry name" value="6-phosphogluconate dehydrogenase C-terminal domain-like"/>
    <property type="match status" value="1"/>
</dbReference>
<dbReference type="EMBL" id="CP089984">
    <property type="protein sequence ID" value="WXB16362.1"/>
    <property type="molecule type" value="Genomic_DNA"/>
</dbReference>
<name>A0ABZ2M4I9_9BACT</name>
<feature type="region of interest" description="Disordered" evidence="1">
    <location>
        <begin position="291"/>
        <end position="316"/>
    </location>
</feature>
<feature type="domain" description="Putative oxidoreductase/dehydrogenase Rossmann-like" evidence="2">
    <location>
        <begin position="20"/>
        <end position="117"/>
    </location>
</feature>
<dbReference type="InterPro" id="IPR008927">
    <property type="entry name" value="6-PGluconate_DH-like_C_sf"/>
</dbReference>
<dbReference type="SUPFAM" id="SSF51735">
    <property type="entry name" value="NAD(P)-binding Rossmann-fold domains"/>
    <property type="match status" value="1"/>
</dbReference>
<evidence type="ECO:0000259" key="3">
    <source>
        <dbReference type="Pfam" id="PF10728"/>
    </source>
</evidence>
<evidence type="ECO:0000256" key="1">
    <source>
        <dbReference type="SAM" id="MobiDB-lite"/>
    </source>
</evidence>
<evidence type="ECO:0000259" key="2">
    <source>
        <dbReference type="Pfam" id="PF10727"/>
    </source>
</evidence>
<evidence type="ECO:0000313" key="5">
    <source>
        <dbReference type="Proteomes" id="UP001370348"/>
    </source>
</evidence>
<dbReference type="InterPro" id="IPR037108">
    <property type="entry name" value="TM1727-like_C_sf"/>
</dbReference>
<dbReference type="PANTHER" id="PTHR40459">
    <property type="entry name" value="CONSERVED HYPOTHETICAL ALANINE AND LEUCINE RICH PROTEIN"/>
    <property type="match status" value="1"/>
</dbReference>
<dbReference type="PANTHER" id="PTHR40459:SF1">
    <property type="entry name" value="CONSERVED HYPOTHETICAL ALANINE AND LEUCINE RICH PROTEIN"/>
    <property type="match status" value="1"/>
</dbReference>
<dbReference type="Gene3D" id="1.10.1040.20">
    <property type="entry name" value="ProC-like, C-terminal domain"/>
    <property type="match status" value="1"/>
</dbReference>
<dbReference type="Pfam" id="PF10727">
    <property type="entry name" value="Rossmann-like"/>
    <property type="match status" value="1"/>
</dbReference>
<reference evidence="4 5" key="1">
    <citation type="submission" date="2021-12" db="EMBL/GenBank/DDBJ databases">
        <title>Discovery of the Pendulisporaceae a myxobacterial family with distinct sporulation behavior and unique specialized metabolism.</title>
        <authorList>
            <person name="Garcia R."/>
            <person name="Popoff A."/>
            <person name="Bader C.D."/>
            <person name="Loehr J."/>
            <person name="Walesch S."/>
            <person name="Walt C."/>
            <person name="Boldt J."/>
            <person name="Bunk B."/>
            <person name="Haeckl F.J.F.P.J."/>
            <person name="Gunesch A.P."/>
            <person name="Birkelbach J."/>
            <person name="Nuebel U."/>
            <person name="Pietschmann T."/>
            <person name="Bach T."/>
            <person name="Mueller R."/>
        </authorList>
    </citation>
    <scope>NUCLEOTIDE SEQUENCE [LARGE SCALE GENOMIC DNA]</scope>
    <source>
        <strain evidence="4 5">MSr11954</strain>
    </source>
</reference>
<dbReference type="Gene3D" id="3.40.50.720">
    <property type="entry name" value="NAD(P)-binding Rossmann-like Domain"/>
    <property type="match status" value="1"/>
</dbReference>